<evidence type="ECO:0000313" key="2">
    <source>
        <dbReference type="Proteomes" id="UP000824540"/>
    </source>
</evidence>
<sequence length="152" mass="16583">MNSRGVSAGKSQTQSKSSITLPFDLSSSFLRLADVISCTKMKITCLINASDVSRLVSPSSPNTVTSQLMQLLHRKCCFFGNVSVALFNMWNVSMKQSSQRVMELSVFPEVSAEGYQRVSGLHYMSSFSDAEDCCDDVTPTSSSSTDCFETGE</sequence>
<dbReference type="AlphaFoldDB" id="A0A8T2PSA7"/>
<evidence type="ECO:0000313" key="1">
    <source>
        <dbReference type="EMBL" id="KAG9354230.1"/>
    </source>
</evidence>
<protein>
    <submittedName>
        <fullName evidence="1">Uncharacterized protein</fullName>
    </submittedName>
</protein>
<organism evidence="1 2">
    <name type="scientific">Albula glossodonta</name>
    <name type="common">roundjaw bonefish</name>
    <dbReference type="NCBI Taxonomy" id="121402"/>
    <lineage>
        <taxon>Eukaryota</taxon>
        <taxon>Metazoa</taxon>
        <taxon>Chordata</taxon>
        <taxon>Craniata</taxon>
        <taxon>Vertebrata</taxon>
        <taxon>Euteleostomi</taxon>
        <taxon>Actinopterygii</taxon>
        <taxon>Neopterygii</taxon>
        <taxon>Teleostei</taxon>
        <taxon>Albuliformes</taxon>
        <taxon>Albulidae</taxon>
        <taxon>Albula</taxon>
    </lineage>
</organism>
<proteinExistence type="predicted"/>
<gene>
    <name evidence="1" type="ORF">JZ751_012354</name>
</gene>
<reference evidence="1" key="1">
    <citation type="thesis" date="2021" institute="BYU ScholarsArchive" country="Provo, UT, USA">
        <title>Applications of and Algorithms for Genome Assembly and Genomic Analyses with an Emphasis on Marine Teleosts.</title>
        <authorList>
            <person name="Pickett B.D."/>
        </authorList>
    </citation>
    <scope>NUCLEOTIDE SEQUENCE</scope>
    <source>
        <strain evidence="1">HI-2016</strain>
    </source>
</reference>
<comment type="caution">
    <text evidence="1">The sequence shown here is derived from an EMBL/GenBank/DDBJ whole genome shotgun (WGS) entry which is preliminary data.</text>
</comment>
<dbReference type="OrthoDB" id="8951749at2759"/>
<dbReference type="Proteomes" id="UP000824540">
    <property type="component" value="Unassembled WGS sequence"/>
</dbReference>
<name>A0A8T2PSA7_9TELE</name>
<dbReference type="EMBL" id="JAFBMS010000003">
    <property type="protein sequence ID" value="KAG9354230.1"/>
    <property type="molecule type" value="Genomic_DNA"/>
</dbReference>
<accession>A0A8T2PSA7</accession>
<keyword evidence="2" id="KW-1185">Reference proteome</keyword>